<dbReference type="AlphaFoldDB" id="A0A8H1L755"/>
<dbReference type="InterPro" id="IPR038287">
    <property type="entry name" value="Cse2_sf"/>
</dbReference>
<organism evidence="2 3">
    <name type="scientific">Streptomyces albus</name>
    <dbReference type="NCBI Taxonomy" id="1888"/>
    <lineage>
        <taxon>Bacteria</taxon>
        <taxon>Bacillati</taxon>
        <taxon>Actinomycetota</taxon>
        <taxon>Actinomycetes</taxon>
        <taxon>Kitasatosporales</taxon>
        <taxon>Streptomycetaceae</taxon>
        <taxon>Streptomyces</taxon>
    </lineage>
</organism>
<evidence type="ECO:0000256" key="1">
    <source>
        <dbReference type="SAM" id="MobiDB-lite"/>
    </source>
</evidence>
<reference evidence="2 3" key="1">
    <citation type="submission" date="2018-10" db="EMBL/GenBank/DDBJ databases">
        <title>Isolation of pseudouridimycin from Streptomyces albus DSM 40763.</title>
        <authorList>
            <person name="Rosenqvist P."/>
            <person name="Metsae-Ketelae M."/>
            <person name="Virta P."/>
        </authorList>
    </citation>
    <scope>NUCLEOTIDE SEQUENCE [LARGE SCALE GENOMIC DNA]</scope>
    <source>
        <strain evidence="2 3">DSM 40763</strain>
    </source>
</reference>
<dbReference type="Pfam" id="PF09485">
    <property type="entry name" value="CRISPR_Cse2"/>
    <property type="match status" value="1"/>
</dbReference>
<feature type="region of interest" description="Disordered" evidence="1">
    <location>
        <begin position="1"/>
        <end position="29"/>
    </location>
</feature>
<feature type="region of interest" description="Disordered" evidence="1">
    <location>
        <begin position="106"/>
        <end position="140"/>
    </location>
</feature>
<dbReference type="InterPro" id="IPR013382">
    <property type="entry name" value="CRISPR-assoc_prot_Cse2"/>
</dbReference>
<proteinExistence type="predicted"/>
<name>A0A8H1L755_9ACTN</name>
<accession>A0A8H1L755</accession>
<comment type="caution">
    <text evidence="2">The sequence shown here is derived from an EMBL/GenBank/DDBJ whole genome shotgun (WGS) entry which is preliminary data.</text>
</comment>
<evidence type="ECO:0000313" key="2">
    <source>
        <dbReference type="EMBL" id="TGG78468.1"/>
    </source>
</evidence>
<dbReference type="Gene3D" id="1.10.520.40">
    <property type="entry name" value="CRISPR-associated protein Cse2"/>
    <property type="match status" value="1"/>
</dbReference>
<protein>
    <submittedName>
        <fullName evidence="2">Type I-E CRISPR-associated protein Cse2/CasB</fullName>
    </submittedName>
</protein>
<feature type="compositionally biased region" description="Polar residues" evidence="1">
    <location>
        <begin position="16"/>
        <end position="29"/>
    </location>
</feature>
<dbReference type="EMBL" id="RCIY01000087">
    <property type="protein sequence ID" value="TGG78468.1"/>
    <property type="molecule type" value="Genomic_DNA"/>
</dbReference>
<evidence type="ECO:0000313" key="3">
    <source>
        <dbReference type="Proteomes" id="UP000298111"/>
    </source>
</evidence>
<dbReference type="NCBIfam" id="TIGR02548">
    <property type="entry name" value="casB_cse2"/>
    <property type="match status" value="1"/>
</dbReference>
<sequence length="256" mass="28022">MEAGPGHQSRPGCLAQTEQGAAVTSSSSTAREPWWQRCDRFVEEISARCRADAGDRADLKSGLRKPVTRCSRMHSHLARYVSPQWSLARQQPYYTVAAMIADNSRQPVEDGQETADEASAGGQPAADGELGGTSVSGPEGDREVWQMRLRQENLGASLARGVRLPGKQALNQDTAEQRLHLLTRSSSRTVHARLPDLTRYLRSRGVAVDWAVLLNDLIAWDQDRDETATRWLQAFYRPDTAVGGEESPAVAGADSP</sequence>
<dbReference type="CDD" id="cd09731">
    <property type="entry name" value="Cse2_I-E"/>
    <property type="match status" value="1"/>
</dbReference>
<gene>
    <name evidence="2" type="primary">casB</name>
    <name evidence="2" type="ORF">D8771_25050</name>
</gene>
<dbReference type="Proteomes" id="UP000298111">
    <property type="component" value="Unassembled WGS sequence"/>
</dbReference>